<dbReference type="AlphaFoldDB" id="A0A2P2K6L3"/>
<keyword evidence="1" id="KW-1133">Transmembrane helix</keyword>
<protein>
    <submittedName>
        <fullName evidence="2">Putative inactive serine/threonine-protein kinase lvsG</fullName>
    </submittedName>
</protein>
<accession>A0A2P2K6L3</accession>
<sequence length="67" mass="7760">MPLHVHILGGSLALEQSLHWPHLLMLTFVPTPSLRSSFMTFCLGCWKIMYYTLSISLWKERLQDGKV</sequence>
<dbReference type="EMBL" id="GGEC01020872">
    <property type="protein sequence ID" value="MBX01356.1"/>
    <property type="molecule type" value="Transcribed_RNA"/>
</dbReference>
<keyword evidence="1" id="KW-0812">Transmembrane</keyword>
<evidence type="ECO:0000313" key="2">
    <source>
        <dbReference type="EMBL" id="MBX01356.1"/>
    </source>
</evidence>
<dbReference type="GO" id="GO:0016301">
    <property type="term" value="F:kinase activity"/>
    <property type="evidence" value="ECO:0007669"/>
    <property type="project" value="UniProtKB-KW"/>
</dbReference>
<organism evidence="2">
    <name type="scientific">Rhizophora mucronata</name>
    <name type="common">Asiatic mangrove</name>
    <dbReference type="NCBI Taxonomy" id="61149"/>
    <lineage>
        <taxon>Eukaryota</taxon>
        <taxon>Viridiplantae</taxon>
        <taxon>Streptophyta</taxon>
        <taxon>Embryophyta</taxon>
        <taxon>Tracheophyta</taxon>
        <taxon>Spermatophyta</taxon>
        <taxon>Magnoliopsida</taxon>
        <taxon>eudicotyledons</taxon>
        <taxon>Gunneridae</taxon>
        <taxon>Pentapetalae</taxon>
        <taxon>rosids</taxon>
        <taxon>fabids</taxon>
        <taxon>Malpighiales</taxon>
        <taxon>Rhizophoraceae</taxon>
        <taxon>Rhizophora</taxon>
    </lineage>
</organism>
<name>A0A2P2K6L3_RHIMU</name>
<evidence type="ECO:0000256" key="1">
    <source>
        <dbReference type="SAM" id="Phobius"/>
    </source>
</evidence>
<reference evidence="2" key="1">
    <citation type="submission" date="2018-02" db="EMBL/GenBank/DDBJ databases">
        <title>Rhizophora mucronata_Transcriptome.</title>
        <authorList>
            <person name="Meera S.P."/>
            <person name="Sreeshan A."/>
            <person name="Augustine A."/>
        </authorList>
    </citation>
    <scope>NUCLEOTIDE SEQUENCE</scope>
    <source>
        <tissue evidence="2">Leaf</tissue>
    </source>
</reference>
<feature type="transmembrane region" description="Helical" evidence="1">
    <location>
        <begin position="38"/>
        <end position="58"/>
    </location>
</feature>
<keyword evidence="1" id="KW-0472">Membrane</keyword>
<keyword evidence="2" id="KW-0808">Transferase</keyword>
<proteinExistence type="predicted"/>
<keyword evidence="2" id="KW-0418">Kinase</keyword>